<feature type="non-terminal residue" evidence="2">
    <location>
        <position position="77"/>
    </location>
</feature>
<evidence type="ECO:0000313" key="2">
    <source>
        <dbReference type="EMBL" id="CAK6980534.1"/>
    </source>
</evidence>
<evidence type="ECO:0000256" key="1">
    <source>
        <dbReference type="SAM" id="MobiDB-lite"/>
    </source>
</evidence>
<protein>
    <submittedName>
        <fullName evidence="2">Uncharacterized protein</fullName>
    </submittedName>
</protein>
<feature type="non-terminal residue" evidence="2">
    <location>
        <position position="1"/>
    </location>
</feature>
<accession>A0AAV1QAT3</accession>
<sequence>TINRVTCCLIVKCLVELGRAQSFKILNKFEIGVASRRRGESFLLSHLKHADATRLENNGACNSEQRTTSPERVWVKN</sequence>
<name>A0AAV1QAT3_SCOSC</name>
<gene>
    <name evidence="2" type="ORF">FSCOSCO3_A012622</name>
</gene>
<feature type="region of interest" description="Disordered" evidence="1">
    <location>
        <begin position="58"/>
        <end position="77"/>
    </location>
</feature>
<proteinExistence type="predicted"/>
<comment type="caution">
    <text evidence="2">The sequence shown here is derived from an EMBL/GenBank/DDBJ whole genome shotgun (WGS) entry which is preliminary data.</text>
</comment>
<feature type="compositionally biased region" description="Polar residues" evidence="1">
    <location>
        <begin position="58"/>
        <end position="70"/>
    </location>
</feature>
<dbReference type="EMBL" id="CAWUFR010000701">
    <property type="protein sequence ID" value="CAK6980534.1"/>
    <property type="molecule type" value="Genomic_DNA"/>
</dbReference>
<reference evidence="2 3" key="1">
    <citation type="submission" date="2024-01" db="EMBL/GenBank/DDBJ databases">
        <authorList>
            <person name="Alioto T."/>
            <person name="Alioto T."/>
            <person name="Gomez Garrido J."/>
        </authorList>
    </citation>
    <scope>NUCLEOTIDE SEQUENCE [LARGE SCALE GENOMIC DNA]</scope>
</reference>
<organism evidence="2 3">
    <name type="scientific">Scomber scombrus</name>
    <name type="common">Atlantic mackerel</name>
    <name type="synonym">Scomber vernalis</name>
    <dbReference type="NCBI Taxonomy" id="13677"/>
    <lineage>
        <taxon>Eukaryota</taxon>
        <taxon>Metazoa</taxon>
        <taxon>Chordata</taxon>
        <taxon>Craniata</taxon>
        <taxon>Vertebrata</taxon>
        <taxon>Euteleostomi</taxon>
        <taxon>Actinopterygii</taxon>
        <taxon>Neopterygii</taxon>
        <taxon>Teleostei</taxon>
        <taxon>Neoteleostei</taxon>
        <taxon>Acanthomorphata</taxon>
        <taxon>Pelagiaria</taxon>
        <taxon>Scombriformes</taxon>
        <taxon>Scombridae</taxon>
        <taxon>Scomber</taxon>
    </lineage>
</organism>
<dbReference type="Proteomes" id="UP001314229">
    <property type="component" value="Unassembled WGS sequence"/>
</dbReference>
<dbReference type="AlphaFoldDB" id="A0AAV1QAT3"/>
<keyword evidence="3" id="KW-1185">Reference proteome</keyword>
<evidence type="ECO:0000313" key="3">
    <source>
        <dbReference type="Proteomes" id="UP001314229"/>
    </source>
</evidence>